<evidence type="ECO:0000256" key="5">
    <source>
        <dbReference type="SAM" id="Coils"/>
    </source>
</evidence>
<dbReference type="GO" id="GO:0004842">
    <property type="term" value="F:ubiquitin-protein transferase activity"/>
    <property type="evidence" value="ECO:0007669"/>
    <property type="project" value="TreeGrafter"/>
</dbReference>
<dbReference type="GO" id="GO:0008270">
    <property type="term" value="F:zinc ion binding"/>
    <property type="evidence" value="ECO:0007669"/>
    <property type="project" value="UniProtKB-KW"/>
</dbReference>
<keyword evidence="9" id="KW-1185">Reference proteome</keyword>
<sequence length="356" mass="40773">MGSAQATTLNADNAVANDELQTRIERLKEDLRDANDAIVHFRKEKDDKITELDKCLHEKNDKIDNLERGLRDAKDGTERLIIYKDDRIKNLEKNLLDAKDATKHLQEESNGRIKDLEGKLHDASILMERLTEEKDGQIKGLEEDLRATYVEIERFKEGENNILRRLSDAQREAEHLRRLLPTPEQDTLEDPLVDPPEGSPENTLWKASGEKRRELVMCFICHEHLHNPVSLVSVHPDSTLPSWAAKMRENKGCCHHFCGACVKLWLADHHTCPKCRRVVMSASDDPECRNIVEQFLEDYPEFRRDDIAELDQDYKIGDRVILDSHSELAFPIRSTTETDSGVPELGRESGRQDAGP</sequence>
<evidence type="ECO:0000256" key="6">
    <source>
        <dbReference type="SAM" id="MobiDB-lite"/>
    </source>
</evidence>
<dbReference type="InterPro" id="IPR017907">
    <property type="entry name" value="Znf_RING_CS"/>
</dbReference>
<evidence type="ECO:0000259" key="7">
    <source>
        <dbReference type="PROSITE" id="PS50089"/>
    </source>
</evidence>
<evidence type="ECO:0000256" key="3">
    <source>
        <dbReference type="ARBA" id="ARBA00022833"/>
    </source>
</evidence>
<dbReference type="EMBL" id="JAGHQM010000439">
    <property type="protein sequence ID" value="KAH0561975.1"/>
    <property type="molecule type" value="Genomic_DNA"/>
</dbReference>
<evidence type="ECO:0000313" key="8">
    <source>
        <dbReference type="EMBL" id="KAH0561975.1"/>
    </source>
</evidence>
<feature type="region of interest" description="Disordered" evidence="6">
    <location>
        <begin position="332"/>
        <end position="356"/>
    </location>
</feature>
<dbReference type="PROSITE" id="PS00518">
    <property type="entry name" value="ZF_RING_1"/>
    <property type="match status" value="1"/>
</dbReference>
<reference evidence="8" key="1">
    <citation type="submission" date="2021-03" db="EMBL/GenBank/DDBJ databases">
        <title>Comparative genomics and phylogenomic investigation of the class Geoglossomycetes provide insights into ecological specialization and systematics.</title>
        <authorList>
            <person name="Melie T."/>
            <person name="Pirro S."/>
            <person name="Miller A.N."/>
            <person name="Quandt A."/>
        </authorList>
    </citation>
    <scope>NUCLEOTIDE SEQUENCE</scope>
    <source>
        <strain evidence="8">CAQ_001_2017</strain>
    </source>
</reference>
<feature type="domain" description="RING-type" evidence="7">
    <location>
        <begin position="218"/>
        <end position="276"/>
    </location>
</feature>
<feature type="coiled-coil region" evidence="5">
    <location>
        <begin position="10"/>
        <end position="133"/>
    </location>
</feature>
<dbReference type="SUPFAM" id="SSF57850">
    <property type="entry name" value="RING/U-box"/>
    <property type="match status" value="1"/>
</dbReference>
<dbReference type="GO" id="GO:0016567">
    <property type="term" value="P:protein ubiquitination"/>
    <property type="evidence" value="ECO:0007669"/>
    <property type="project" value="TreeGrafter"/>
</dbReference>
<dbReference type="GO" id="GO:0005634">
    <property type="term" value="C:nucleus"/>
    <property type="evidence" value="ECO:0007669"/>
    <property type="project" value="TreeGrafter"/>
</dbReference>
<keyword evidence="3" id="KW-0862">Zinc</keyword>
<evidence type="ECO:0000256" key="1">
    <source>
        <dbReference type="ARBA" id="ARBA00022723"/>
    </source>
</evidence>
<evidence type="ECO:0000256" key="4">
    <source>
        <dbReference type="PROSITE-ProRule" id="PRU00175"/>
    </source>
</evidence>
<dbReference type="Proteomes" id="UP000750711">
    <property type="component" value="Unassembled WGS sequence"/>
</dbReference>
<dbReference type="AlphaFoldDB" id="A0A9P8LDH7"/>
<dbReference type="GO" id="GO:0006511">
    <property type="term" value="P:ubiquitin-dependent protein catabolic process"/>
    <property type="evidence" value="ECO:0007669"/>
    <property type="project" value="TreeGrafter"/>
</dbReference>
<accession>A0A9P8LDH7</accession>
<protein>
    <recommendedName>
        <fullName evidence="7">RING-type domain-containing protein</fullName>
    </recommendedName>
</protein>
<dbReference type="PANTHER" id="PTHR16079">
    <property type="entry name" value="UBIQUITIN LIGASE PROTEIN CHFR"/>
    <property type="match status" value="1"/>
</dbReference>
<dbReference type="InterPro" id="IPR052256">
    <property type="entry name" value="E3_ubiquitin-ligase_CHFR"/>
</dbReference>
<organism evidence="8 9">
    <name type="scientific">Trichoglossum hirsutum</name>
    <dbReference type="NCBI Taxonomy" id="265104"/>
    <lineage>
        <taxon>Eukaryota</taxon>
        <taxon>Fungi</taxon>
        <taxon>Dikarya</taxon>
        <taxon>Ascomycota</taxon>
        <taxon>Pezizomycotina</taxon>
        <taxon>Geoglossomycetes</taxon>
        <taxon>Geoglossales</taxon>
        <taxon>Geoglossaceae</taxon>
        <taxon>Trichoglossum</taxon>
    </lineage>
</organism>
<dbReference type="InterPro" id="IPR013083">
    <property type="entry name" value="Znf_RING/FYVE/PHD"/>
</dbReference>
<feature type="compositionally biased region" description="Basic and acidic residues" evidence="6">
    <location>
        <begin position="345"/>
        <end position="356"/>
    </location>
</feature>
<keyword evidence="5" id="KW-0175">Coiled coil</keyword>
<evidence type="ECO:0000256" key="2">
    <source>
        <dbReference type="ARBA" id="ARBA00022771"/>
    </source>
</evidence>
<evidence type="ECO:0000313" key="9">
    <source>
        <dbReference type="Proteomes" id="UP000750711"/>
    </source>
</evidence>
<keyword evidence="1" id="KW-0479">Metal-binding</keyword>
<dbReference type="Gene3D" id="3.30.40.10">
    <property type="entry name" value="Zinc/RING finger domain, C3HC4 (zinc finger)"/>
    <property type="match status" value="1"/>
</dbReference>
<comment type="caution">
    <text evidence="8">The sequence shown here is derived from an EMBL/GenBank/DDBJ whole genome shotgun (WGS) entry which is preliminary data.</text>
</comment>
<feature type="region of interest" description="Disordered" evidence="6">
    <location>
        <begin position="180"/>
        <end position="204"/>
    </location>
</feature>
<dbReference type="PROSITE" id="PS50089">
    <property type="entry name" value="ZF_RING_2"/>
    <property type="match status" value="1"/>
</dbReference>
<gene>
    <name evidence="8" type="ORF">GP486_003318</name>
</gene>
<name>A0A9P8LDH7_9PEZI</name>
<proteinExistence type="predicted"/>
<keyword evidence="2 4" id="KW-0863">Zinc-finger</keyword>
<dbReference type="InterPro" id="IPR001841">
    <property type="entry name" value="Znf_RING"/>
</dbReference>
<dbReference type="PANTHER" id="PTHR16079:SF4">
    <property type="entry name" value="E3 UBIQUITIN-PROTEIN LIGASE CHFR"/>
    <property type="match status" value="1"/>
</dbReference>